<keyword evidence="4" id="KW-1185">Reference proteome</keyword>
<dbReference type="Pfam" id="PF13397">
    <property type="entry name" value="RbpA"/>
    <property type="match status" value="1"/>
</dbReference>
<comment type="function">
    <text evidence="2">Binds to RNA polymerase (RNAP), stimulating transcription from principal, but not alternative sigma factor promoters.</text>
</comment>
<comment type="subunit">
    <text evidence="2">Forms a complex with the RNAP catalytic core and with free principal sigma factors.</text>
</comment>
<evidence type="ECO:0000313" key="3">
    <source>
        <dbReference type="EMBL" id="OKL53711.1"/>
    </source>
</evidence>
<comment type="similarity">
    <text evidence="2">Belongs to the RNA polymerase-binding protein RbpA family.</text>
</comment>
<dbReference type="EMBL" id="MQVR01000044">
    <property type="protein sequence ID" value="OKL53711.1"/>
    <property type="molecule type" value="Genomic_DNA"/>
</dbReference>
<dbReference type="GO" id="GO:0045893">
    <property type="term" value="P:positive regulation of DNA-templated transcription"/>
    <property type="evidence" value="ECO:0007669"/>
    <property type="project" value="UniProtKB-UniRule"/>
</dbReference>
<dbReference type="GO" id="GO:0001000">
    <property type="term" value="F:bacterial-type RNA polymerase core enzyme binding"/>
    <property type="evidence" value="ECO:0007669"/>
    <property type="project" value="UniProtKB-UniRule"/>
</dbReference>
<dbReference type="PROSITE" id="PS00202">
    <property type="entry name" value="RUBREDOXIN"/>
    <property type="match status" value="1"/>
</dbReference>
<dbReference type="InterPro" id="IPR038638">
    <property type="entry name" value="RbpA_sf"/>
</dbReference>
<feature type="binding site" evidence="2">
    <location>
        <position position="36"/>
    </location>
    <ligand>
        <name>Zn(2+)</name>
        <dbReference type="ChEBI" id="CHEBI:29105"/>
    </ligand>
</feature>
<keyword evidence="1 2" id="KW-0479">Metal-binding</keyword>
<dbReference type="Proteomes" id="UP000185628">
    <property type="component" value="Unassembled WGS sequence"/>
</dbReference>
<feature type="binding site" evidence="2">
    <location>
        <position position="64"/>
    </location>
    <ligand>
        <name>Zn(2+)</name>
        <dbReference type="ChEBI" id="CHEBI:29105"/>
    </ligand>
</feature>
<dbReference type="InterPro" id="IPR018527">
    <property type="entry name" value="Rubredoxin_Fe_BS"/>
</dbReference>
<dbReference type="RefSeq" id="WP_073716837.1">
    <property type="nucleotide sequence ID" value="NZ_MQVR01000044.1"/>
</dbReference>
<keyword evidence="2" id="KW-0805">Transcription regulation</keyword>
<dbReference type="OrthoDB" id="3254820at2"/>
<keyword evidence="2" id="KW-0804">Transcription</keyword>
<evidence type="ECO:0000256" key="2">
    <source>
        <dbReference type="HAMAP-Rule" id="MF_01483"/>
    </source>
</evidence>
<feature type="binding site" evidence="2">
    <location>
        <position position="61"/>
    </location>
    <ligand>
        <name>Zn(2+)</name>
        <dbReference type="ChEBI" id="CHEBI:29105"/>
    </ligand>
</feature>
<sequence length="118" mass="12780">MSSASSIRGYKVSSFTSHEDDHGQVLAQRVAVSYFCANGHETRPTFSVDADPADIPEEWACPSCGLPAGRDAAAPPAPPTHAPFKTHLGYLKERRSEGECEELLAEALEGLRKRRGRA</sequence>
<name>A0A1Q5Q1J3_9ACTO</name>
<comment type="cofactor">
    <cofactor evidence="2">
        <name>Zn(2+)</name>
        <dbReference type="ChEBI" id="CHEBI:29105"/>
    </cofactor>
    <text evidence="2">Bind 1 Zn(2+) per subunit.</text>
</comment>
<comment type="caution">
    <text evidence="3">The sequence shown here is derived from an EMBL/GenBank/DDBJ whole genome shotgun (WGS) entry which is preliminary data.</text>
</comment>
<dbReference type="HAMAP" id="MF_01483">
    <property type="entry name" value="RbpA"/>
    <property type="match status" value="1"/>
</dbReference>
<proteinExistence type="inferred from homology"/>
<protein>
    <recommendedName>
        <fullName evidence="2">RNA polymerase-binding protein RbpA</fullName>
    </recommendedName>
</protein>
<feature type="binding site" evidence="2">
    <location>
        <position position="40"/>
    </location>
    <ligand>
        <name>Zn(2+)</name>
        <dbReference type="ChEBI" id="CHEBI:29105"/>
    </ligand>
</feature>
<dbReference type="GO" id="GO:0008270">
    <property type="term" value="F:zinc ion binding"/>
    <property type="evidence" value="ECO:0007669"/>
    <property type="project" value="UniProtKB-UniRule"/>
</dbReference>
<gene>
    <name evidence="2" type="primary">rbpA</name>
    <name evidence="3" type="ORF">BSZ39_08035</name>
</gene>
<dbReference type="InterPro" id="IPR025182">
    <property type="entry name" value="RNApol-bd_RbpA"/>
</dbReference>
<dbReference type="Gene3D" id="2.20.28.270">
    <property type="entry name" value="RNA polymerase-binding protein A"/>
    <property type="match status" value="1"/>
</dbReference>
<reference evidence="4" key="1">
    <citation type="submission" date="2016-12" db="EMBL/GenBank/DDBJ databases">
        <authorList>
            <person name="Meng X."/>
        </authorList>
    </citation>
    <scope>NUCLEOTIDE SEQUENCE [LARGE SCALE GENOMIC DNA]</scope>
    <source>
        <strain evidence="4">DSM 19116</strain>
    </source>
</reference>
<evidence type="ECO:0000256" key="1">
    <source>
        <dbReference type="ARBA" id="ARBA00022723"/>
    </source>
</evidence>
<accession>A0A1Q5Q1J3</accession>
<dbReference type="AlphaFoldDB" id="A0A1Q5Q1J3"/>
<keyword evidence="2" id="KW-0862">Zinc</keyword>
<organism evidence="3 4">
    <name type="scientific">Bowdeniella nasicola</name>
    <dbReference type="NCBI Taxonomy" id="208480"/>
    <lineage>
        <taxon>Bacteria</taxon>
        <taxon>Bacillati</taxon>
        <taxon>Actinomycetota</taxon>
        <taxon>Actinomycetes</taxon>
        <taxon>Actinomycetales</taxon>
        <taxon>Actinomycetaceae</taxon>
        <taxon>Bowdeniella</taxon>
    </lineage>
</organism>
<evidence type="ECO:0000313" key="4">
    <source>
        <dbReference type="Proteomes" id="UP000185628"/>
    </source>
</evidence>